<evidence type="ECO:0000256" key="5">
    <source>
        <dbReference type="ARBA" id="ARBA00022840"/>
    </source>
</evidence>
<dbReference type="SUPFAM" id="SSF56112">
    <property type="entry name" value="Protein kinase-like (PK-like)"/>
    <property type="match status" value="1"/>
</dbReference>
<organism evidence="8 9">
    <name type="scientific">Macrostomum lignano</name>
    <dbReference type="NCBI Taxonomy" id="282301"/>
    <lineage>
        <taxon>Eukaryota</taxon>
        <taxon>Metazoa</taxon>
        <taxon>Spiralia</taxon>
        <taxon>Lophotrochozoa</taxon>
        <taxon>Platyhelminthes</taxon>
        <taxon>Rhabditophora</taxon>
        <taxon>Macrostomorpha</taxon>
        <taxon>Macrostomida</taxon>
        <taxon>Macrostomidae</taxon>
        <taxon>Macrostomum</taxon>
    </lineage>
</organism>
<dbReference type="InterPro" id="IPR011009">
    <property type="entry name" value="Kinase-like_dom_sf"/>
</dbReference>
<keyword evidence="4" id="KW-0418">Kinase</keyword>
<keyword evidence="2" id="KW-0808">Transferase</keyword>
<keyword evidence="1" id="KW-0723">Serine/threonine-protein kinase</keyword>
<feature type="domain" description="Protein kinase" evidence="7">
    <location>
        <begin position="152"/>
        <end position="463"/>
    </location>
</feature>
<proteinExistence type="predicted"/>
<dbReference type="STRING" id="282301.A0A267DEH3"/>
<evidence type="ECO:0000256" key="3">
    <source>
        <dbReference type="ARBA" id="ARBA00022741"/>
    </source>
</evidence>
<dbReference type="Proteomes" id="UP000215902">
    <property type="component" value="Unassembled WGS sequence"/>
</dbReference>
<evidence type="ECO:0000313" key="9">
    <source>
        <dbReference type="Proteomes" id="UP000215902"/>
    </source>
</evidence>
<accession>A0A267DEH3</accession>
<dbReference type="InterPro" id="IPR000719">
    <property type="entry name" value="Prot_kinase_dom"/>
</dbReference>
<evidence type="ECO:0000256" key="6">
    <source>
        <dbReference type="SAM" id="MobiDB-lite"/>
    </source>
</evidence>
<feature type="region of interest" description="Disordered" evidence="6">
    <location>
        <begin position="26"/>
        <end position="108"/>
    </location>
</feature>
<dbReference type="PANTHER" id="PTHR24351">
    <property type="entry name" value="RIBOSOMAL PROTEIN S6 KINASE"/>
    <property type="match status" value="1"/>
</dbReference>
<evidence type="ECO:0000256" key="2">
    <source>
        <dbReference type="ARBA" id="ARBA00022679"/>
    </source>
</evidence>
<feature type="compositionally biased region" description="Acidic residues" evidence="6">
    <location>
        <begin position="75"/>
        <end position="92"/>
    </location>
</feature>
<dbReference type="GO" id="GO:0004674">
    <property type="term" value="F:protein serine/threonine kinase activity"/>
    <property type="evidence" value="ECO:0007669"/>
    <property type="project" value="UniProtKB-KW"/>
</dbReference>
<comment type="caution">
    <text evidence="8">The sequence shown here is derived from an EMBL/GenBank/DDBJ whole genome shotgun (WGS) entry which is preliminary data.</text>
</comment>
<keyword evidence="9" id="KW-1185">Reference proteome</keyword>
<gene>
    <name evidence="8" type="ORF">BOX15_Mlig014081g2</name>
</gene>
<keyword evidence="5" id="KW-0067">ATP-binding</keyword>
<protein>
    <recommendedName>
        <fullName evidence="7">Protein kinase domain-containing protein</fullName>
    </recommendedName>
</protein>
<dbReference type="EMBL" id="NIVC01004360">
    <property type="protein sequence ID" value="PAA47700.1"/>
    <property type="molecule type" value="Genomic_DNA"/>
</dbReference>
<dbReference type="OrthoDB" id="821728at2759"/>
<dbReference type="PROSITE" id="PS50011">
    <property type="entry name" value="PROTEIN_KINASE_DOM"/>
    <property type="match status" value="1"/>
</dbReference>
<evidence type="ECO:0000256" key="1">
    <source>
        <dbReference type="ARBA" id="ARBA00022527"/>
    </source>
</evidence>
<keyword evidence="3" id="KW-0547">Nucleotide-binding</keyword>
<dbReference type="AlphaFoldDB" id="A0A267DEH3"/>
<sequence length="518" mass="58928">MDSVEATVEQPKRHDAEFVAAACDFLGPLSGDDTTADNPVKEAGATAAKKAPPCIESSSSDENDNEDNNQGNDDAANDQDDEDDEDDADDMAEFQPKPQPNLSKSESKMPDFFDQLESEWVGSFNKRMSVPYKDYDSSSALGKINWDHYALVENDESIRKGHHAICPLIRNRKTGQLYRCKIVSCSRIHFNLTTLGFKEQEYDEEIRSYLLERQFLFAFDHPFVRNGLGFFTDNNFNFGVLMEDFPHGTLLDYYEKLESGKIVCQFKEEEVRMIAAQIILALEYLHSVGCVHRDIQASNILVDARGYIKLTDFAITTTLKPGDKLFSVTCFRYYAAPEYFSDKGYGYPVDFYAFGLMLYELLTRECFSDQEDIFDCDGSVDWGILPEELAALLRERKLAEKAAATMQGSAAVAVDDKASNDSQLLPEDHAVPSEPARNFVDDCLIYEPEFRPDRNCARFYDWFDGIDFEKLYCKTLDLPWQPTKIVSYQAKPDEEYPLSLILDDKPVPPELQPFTHLF</sequence>
<dbReference type="CDD" id="cd00180">
    <property type="entry name" value="PKc"/>
    <property type="match status" value="1"/>
</dbReference>
<name>A0A267DEH3_9PLAT</name>
<dbReference type="Gene3D" id="1.10.510.10">
    <property type="entry name" value="Transferase(Phosphotransferase) domain 1"/>
    <property type="match status" value="1"/>
</dbReference>
<evidence type="ECO:0000259" key="7">
    <source>
        <dbReference type="PROSITE" id="PS50011"/>
    </source>
</evidence>
<evidence type="ECO:0000256" key="4">
    <source>
        <dbReference type="ARBA" id="ARBA00022777"/>
    </source>
</evidence>
<evidence type="ECO:0000313" key="8">
    <source>
        <dbReference type="EMBL" id="PAA47700.1"/>
    </source>
</evidence>
<reference evidence="8 9" key="1">
    <citation type="submission" date="2017-06" db="EMBL/GenBank/DDBJ databases">
        <title>A platform for efficient transgenesis in Macrostomum lignano, a flatworm model organism for stem cell research.</title>
        <authorList>
            <person name="Berezikov E."/>
        </authorList>
    </citation>
    <scope>NUCLEOTIDE SEQUENCE [LARGE SCALE GENOMIC DNA]</scope>
    <source>
        <strain evidence="8">DV1</strain>
        <tissue evidence="8">Whole organism</tissue>
    </source>
</reference>
<dbReference type="GO" id="GO:0005524">
    <property type="term" value="F:ATP binding"/>
    <property type="evidence" value="ECO:0007669"/>
    <property type="project" value="UniProtKB-KW"/>
</dbReference>
<dbReference type="Pfam" id="PF00069">
    <property type="entry name" value="Pkinase"/>
    <property type="match status" value="1"/>
</dbReference>